<feature type="non-terminal residue" evidence="1">
    <location>
        <position position="1"/>
    </location>
</feature>
<protein>
    <submittedName>
        <fullName evidence="1">Nucleoid-associated protein</fullName>
    </submittedName>
</protein>
<comment type="caution">
    <text evidence="1">The sequence shown here is derived from an EMBL/GenBank/DDBJ whole genome shotgun (WGS) entry which is preliminary data.</text>
</comment>
<name>A0A930YTA9_9ACTN</name>
<sequence>KYEAQVASRELPEEVPVKRGVANRIAKNHKIRTDTGIEISFPSNLTDRPGYLEFSHESDGRITISIKNVAHIENR</sequence>
<dbReference type="AlphaFoldDB" id="A0A930YTA9"/>
<evidence type="ECO:0000313" key="2">
    <source>
        <dbReference type="Proteomes" id="UP000772566"/>
    </source>
</evidence>
<organism evidence="1 2">
    <name type="scientific">Lancefieldella parvula</name>
    <dbReference type="NCBI Taxonomy" id="1382"/>
    <lineage>
        <taxon>Bacteria</taxon>
        <taxon>Bacillati</taxon>
        <taxon>Actinomycetota</taxon>
        <taxon>Coriobacteriia</taxon>
        <taxon>Coriobacteriales</taxon>
        <taxon>Atopobiaceae</taxon>
        <taxon>Lancefieldella</taxon>
    </lineage>
</organism>
<gene>
    <name evidence="1" type="ORF">HXK23_05010</name>
</gene>
<dbReference type="Proteomes" id="UP000772566">
    <property type="component" value="Unassembled WGS sequence"/>
</dbReference>
<evidence type="ECO:0000313" key="1">
    <source>
        <dbReference type="EMBL" id="MBF4809559.1"/>
    </source>
</evidence>
<dbReference type="EMBL" id="JABZGT010000314">
    <property type="protein sequence ID" value="MBF4809559.1"/>
    <property type="molecule type" value="Genomic_DNA"/>
</dbReference>
<accession>A0A930YTA9</accession>
<reference evidence="1" key="1">
    <citation type="submission" date="2020-04" db="EMBL/GenBank/DDBJ databases">
        <title>Deep metagenomics examines the oral microbiome during advanced dental caries in children, revealing novel taxa and co-occurrences with host molecules.</title>
        <authorList>
            <person name="Baker J.L."/>
            <person name="Morton J.T."/>
            <person name="Dinis M."/>
            <person name="Alvarez R."/>
            <person name="Tran N.C."/>
            <person name="Knight R."/>
            <person name="Edlund A."/>
        </authorList>
    </citation>
    <scope>NUCLEOTIDE SEQUENCE</scope>
    <source>
        <strain evidence="1">JCVI_22A_bin.2</strain>
    </source>
</reference>
<proteinExistence type="predicted"/>